<feature type="region of interest" description="Disordered" evidence="1">
    <location>
        <begin position="107"/>
        <end position="139"/>
    </location>
</feature>
<reference evidence="4" key="1">
    <citation type="submission" date="2014-03" db="EMBL/GenBank/DDBJ databases">
        <authorList>
            <person name="Aksoy S."/>
            <person name="Warren W."/>
            <person name="Wilson R.K."/>
        </authorList>
    </citation>
    <scope>NUCLEOTIDE SEQUENCE [LARGE SCALE GENOMIC DNA]</scope>
    <source>
        <strain evidence="4">IAEA</strain>
    </source>
</reference>
<evidence type="ECO:0000313" key="4">
    <source>
        <dbReference type="Proteomes" id="UP000091820"/>
    </source>
</evidence>
<protein>
    <submittedName>
        <fullName evidence="3">Uncharacterized protein</fullName>
    </submittedName>
</protein>
<dbReference type="Proteomes" id="UP000091820">
    <property type="component" value="Unassembled WGS sequence"/>
</dbReference>
<feature type="compositionally biased region" description="Gly residues" evidence="1">
    <location>
        <begin position="117"/>
        <end position="126"/>
    </location>
</feature>
<reference evidence="3" key="2">
    <citation type="submission" date="2020-05" db="UniProtKB">
        <authorList>
            <consortium name="EnsemblMetazoa"/>
        </authorList>
    </citation>
    <scope>IDENTIFICATION</scope>
    <source>
        <strain evidence="3">IAEA</strain>
    </source>
</reference>
<keyword evidence="2" id="KW-0812">Transmembrane</keyword>
<evidence type="ECO:0000313" key="3">
    <source>
        <dbReference type="EnsemblMetazoa" id="GBRI012266-PA"/>
    </source>
</evidence>
<dbReference type="EnsemblMetazoa" id="GBRI012266-RA">
    <property type="protein sequence ID" value="GBRI012266-PA"/>
    <property type="gene ID" value="GBRI012266"/>
</dbReference>
<evidence type="ECO:0000256" key="1">
    <source>
        <dbReference type="SAM" id="MobiDB-lite"/>
    </source>
</evidence>
<sequence>MRWHWKFFFYMFTINFLIVYHRAQQFNNFYPNNRQNNFNSFPIDPNKFELNAHIHGNGSENTALRSPTDLKISISINSNQRNVNRNYILEYEADEYHYRAKVEIEERPRDDFQPRGFAGGFGGGGADALSPDTLKSGGG</sequence>
<dbReference type="VEuPathDB" id="VectorBase:GBRI012266"/>
<keyword evidence="4" id="KW-1185">Reference proteome</keyword>
<proteinExistence type="predicted"/>
<evidence type="ECO:0000256" key="2">
    <source>
        <dbReference type="SAM" id="Phobius"/>
    </source>
</evidence>
<organism evidence="3 4">
    <name type="scientific">Glossina brevipalpis</name>
    <dbReference type="NCBI Taxonomy" id="37001"/>
    <lineage>
        <taxon>Eukaryota</taxon>
        <taxon>Metazoa</taxon>
        <taxon>Ecdysozoa</taxon>
        <taxon>Arthropoda</taxon>
        <taxon>Hexapoda</taxon>
        <taxon>Insecta</taxon>
        <taxon>Pterygota</taxon>
        <taxon>Neoptera</taxon>
        <taxon>Endopterygota</taxon>
        <taxon>Diptera</taxon>
        <taxon>Brachycera</taxon>
        <taxon>Muscomorpha</taxon>
        <taxon>Hippoboscoidea</taxon>
        <taxon>Glossinidae</taxon>
        <taxon>Glossina</taxon>
    </lineage>
</organism>
<accession>A0A1A9WAI5</accession>
<dbReference type="AlphaFoldDB" id="A0A1A9WAI5"/>
<keyword evidence="2" id="KW-0472">Membrane</keyword>
<name>A0A1A9WAI5_9MUSC</name>
<keyword evidence="2" id="KW-1133">Transmembrane helix</keyword>
<feature type="transmembrane region" description="Helical" evidence="2">
    <location>
        <begin position="7"/>
        <end position="23"/>
    </location>
</feature>